<feature type="domain" description="Copper amine oxidase N2-terminal" evidence="10">
    <location>
        <begin position="35"/>
        <end position="122"/>
    </location>
</feature>
<keyword evidence="4 8" id="KW-0560">Oxidoreductase</keyword>
<evidence type="ECO:0000313" key="13">
    <source>
        <dbReference type="RefSeq" id="XP_016715182.2"/>
    </source>
</evidence>
<sequence length="659" mass="74875">MFLFGDKSESMTFIPLFFLAFLLQFCSSLSLFHHHPLDPLTPTELNQIKLIVDKSSIGSLPNLTYHFVDLEEPEKIDVLNWLSSKKTNKNAQFRRAKVVVRAGGETRELVVDLASGLIESNRVYTGHGYPPFTFNEFVKASRLPFQYPKFMKSIVNRGLNMSEVSCVPLTVGWYGEKVTKRTLRITCYYRGGSVNVYARPIEGISLFIDVDSMRITNYIDRFRVPVPKAEGTDFRSNKKIDPVTCNNATEKGFEIEGNNVKWGNWKFHVGFNARAGTVISTASIFDATMKKYRQVLYRGHVSETFVPYMDPESEWYFRTFMDIGEFGFGRSASTLQPLIDCPANAEYMDGYVAGADGQAMKMEKVICIFQRDAGDIAWRHAEINNPGTVIRSGQPEKTLVVRMIATVGNYDYVLDWEFKQFGTIKIGVDLTGILLLKGSPYTNKKQITADVYGTLVADNTVAVNHDHYLTYYLDIDVDGNSNSFVRAKPKTTRVTDFNASPRKSYWRVVTETAKTEADARLRLGLEPAELLIANPNKKTKVGNQVAYRLIPGQPITSLLADDDYPEIRTAYTKYQVWVTAYNKSERWAGGFYADRSRGDDGLAVWSQRNRKIENKDIVLWYTLGVHHIPHQEDFPVMPTVHSEFQLRPANFFESNPLLL</sequence>
<dbReference type="InterPro" id="IPR000269">
    <property type="entry name" value="Cu_amine_oxidase"/>
</dbReference>
<keyword evidence="2 8" id="KW-0479">Metal-binding</keyword>
<dbReference type="GO" id="GO:0009751">
    <property type="term" value="P:response to salicylic acid"/>
    <property type="evidence" value="ECO:0007669"/>
    <property type="project" value="UniProtKB-ARBA"/>
</dbReference>
<dbReference type="GO" id="GO:0048038">
    <property type="term" value="F:quinone binding"/>
    <property type="evidence" value="ECO:0007669"/>
    <property type="project" value="InterPro"/>
</dbReference>
<evidence type="ECO:0000259" key="9">
    <source>
        <dbReference type="Pfam" id="PF01179"/>
    </source>
</evidence>
<evidence type="ECO:0000259" key="10">
    <source>
        <dbReference type="Pfam" id="PF02727"/>
    </source>
</evidence>
<reference evidence="12" key="1">
    <citation type="journal article" date="2020" name="Nat. Genet.">
        <title>Genomic diversifications of five Gossypium allopolyploid species and their impact on cotton improvement.</title>
        <authorList>
            <person name="Chen Z.J."/>
            <person name="Sreedasyam A."/>
            <person name="Ando A."/>
            <person name="Song Q."/>
            <person name="De Santiago L.M."/>
            <person name="Hulse-Kemp A.M."/>
            <person name="Ding M."/>
            <person name="Ye W."/>
            <person name="Kirkbride R.C."/>
            <person name="Jenkins J."/>
            <person name="Plott C."/>
            <person name="Lovell J."/>
            <person name="Lin Y.M."/>
            <person name="Vaughn R."/>
            <person name="Liu B."/>
            <person name="Simpson S."/>
            <person name="Scheffler B.E."/>
            <person name="Wen L."/>
            <person name="Saski C.A."/>
            <person name="Grover C.E."/>
            <person name="Hu G."/>
            <person name="Conover J.L."/>
            <person name="Carlson J.W."/>
            <person name="Shu S."/>
            <person name="Boston L.B."/>
            <person name="Williams M."/>
            <person name="Peterson D.G."/>
            <person name="McGee K."/>
            <person name="Jones D.C."/>
            <person name="Wendel J.F."/>
            <person name="Stelly D.M."/>
            <person name="Grimwood J."/>
            <person name="Schmutz J."/>
        </authorList>
    </citation>
    <scope>NUCLEOTIDE SEQUENCE [LARGE SCALE GENOMIC DNA]</scope>
    <source>
        <strain evidence="12">cv. TM-1</strain>
    </source>
</reference>
<dbReference type="InterPro" id="IPR015800">
    <property type="entry name" value="Cu_amine_oxidase_N2"/>
</dbReference>
<proteinExistence type="inferred from homology"/>
<dbReference type="GO" id="GO:0009611">
    <property type="term" value="P:response to wounding"/>
    <property type="evidence" value="ECO:0007669"/>
    <property type="project" value="UniProtKB-ARBA"/>
</dbReference>
<evidence type="ECO:0000256" key="3">
    <source>
        <dbReference type="ARBA" id="ARBA00022772"/>
    </source>
</evidence>
<dbReference type="GO" id="GO:0009308">
    <property type="term" value="P:amine metabolic process"/>
    <property type="evidence" value="ECO:0000318"/>
    <property type="project" value="GO_Central"/>
</dbReference>
<dbReference type="Pfam" id="PF02727">
    <property type="entry name" value="Cu_amine_oxidN2"/>
    <property type="match status" value="1"/>
</dbReference>
<dbReference type="InterPro" id="IPR049947">
    <property type="entry name" value="Cu_Am_Ox_Cu-bd"/>
</dbReference>
<feature type="active site" description="Proton acceptor" evidence="6">
    <location>
        <position position="322"/>
    </location>
</feature>
<keyword evidence="5 8" id="KW-0186">Copper</keyword>
<dbReference type="STRING" id="3635.A0A1U8LKR4"/>
<comment type="PTM">
    <text evidence="7 8">Topaquinone (TPQ) is generated by copper-dependent autoxidation of a specific tyrosyl residue.</text>
</comment>
<dbReference type="PROSITE" id="PS01165">
    <property type="entry name" value="COPPER_AMINE_OXID_2"/>
    <property type="match status" value="1"/>
</dbReference>
<evidence type="ECO:0000313" key="12">
    <source>
        <dbReference type="Proteomes" id="UP000818029"/>
    </source>
</evidence>
<dbReference type="GO" id="GO:0009414">
    <property type="term" value="P:response to water deprivation"/>
    <property type="evidence" value="ECO:0007669"/>
    <property type="project" value="UniProtKB-ARBA"/>
</dbReference>
<feature type="domain" description="Copper amine oxidase N3-terminal" evidence="11">
    <location>
        <begin position="130"/>
        <end position="227"/>
    </location>
</feature>
<evidence type="ECO:0000256" key="4">
    <source>
        <dbReference type="ARBA" id="ARBA00023002"/>
    </source>
</evidence>
<dbReference type="Pfam" id="PF01179">
    <property type="entry name" value="Cu_amine_oxid"/>
    <property type="match status" value="1"/>
</dbReference>
<dbReference type="InterPro" id="IPR036460">
    <property type="entry name" value="Cu_amine_oxidase_C_sf"/>
</dbReference>
<dbReference type="PROSITE" id="PS01164">
    <property type="entry name" value="COPPER_AMINE_OXID_1"/>
    <property type="match status" value="1"/>
</dbReference>
<dbReference type="Gene3D" id="3.10.450.40">
    <property type="match status" value="2"/>
</dbReference>
<dbReference type="Pfam" id="PF02728">
    <property type="entry name" value="Cu_amine_oxidN3"/>
    <property type="match status" value="1"/>
</dbReference>
<comment type="cofactor">
    <cofactor evidence="8">
        <name>Cu cation</name>
        <dbReference type="ChEBI" id="CHEBI:23378"/>
    </cofactor>
    <text evidence="8">Contains 1 topaquinone per subunit.</text>
</comment>
<dbReference type="InterPro" id="IPR015802">
    <property type="entry name" value="Cu_amine_oxidase_N3"/>
</dbReference>
<dbReference type="InterPro" id="IPR049948">
    <property type="entry name" value="Cu_Am_ox_TPQ-bd"/>
</dbReference>
<organism evidence="12 13">
    <name type="scientific">Gossypium hirsutum</name>
    <name type="common">Upland cotton</name>
    <name type="synonym">Gossypium mexicanum</name>
    <dbReference type="NCBI Taxonomy" id="3635"/>
    <lineage>
        <taxon>Eukaryota</taxon>
        <taxon>Viridiplantae</taxon>
        <taxon>Streptophyta</taxon>
        <taxon>Embryophyta</taxon>
        <taxon>Tracheophyta</taxon>
        <taxon>Spermatophyta</taxon>
        <taxon>Magnoliopsida</taxon>
        <taxon>eudicotyledons</taxon>
        <taxon>Gunneridae</taxon>
        <taxon>Pentapetalae</taxon>
        <taxon>rosids</taxon>
        <taxon>malvids</taxon>
        <taxon>Malvales</taxon>
        <taxon>Malvaceae</taxon>
        <taxon>Malvoideae</taxon>
        <taxon>Gossypium</taxon>
    </lineage>
</organism>
<dbReference type="PANTHER" id="PTHR10638:SF40">
    <property type="entry name" value="PRIMARY AMINE OXIDASE 1"/>
    <property type="match status" value="1"/>
</dbReference>
<dbReference type="GO" id="GO:0005507">
    <property type="term" value="F:copper ion binding"/>
    <property type="evidence" value="ECO:0000318"/>
    <property type="project" value="GO_Central"/>
</dbReference>
<reference evidence="13" key="2">
    <citation type="submission" date="2025-08" db="UniProtKB">
        <authorList>
            <consortium name="RefSeq"/>
        </authorList>
    </citation>
    <scope>IDENTIFICATION</scope>
</reference>
<gene>
    <name evidence="13" type="primary">LOC107928452</name>
</gene>
<dbReference type="GO" id="GO:0009733">
    <property type="term" value="P:response to auxin"/>
    <property type="evidence" value="ECO:0007669"/>
    <property type="project" value="UniProtKB-ARBA"/>
</dbReference>
<dbReference type="PANTHER" id="PTHR10638">
    <property type="entry name" value="COPPER AMINE OXIDASE"/>
    <property type="match status" value="1"/>
</dbReference>
<dbReference type="PaxDb" id="3635-A0A1U8LKR4"/>
<evidence type="ECO:0000256" key="6">
    <source>
        <dbReference type="PIRSR" id="PIRSR600269-50"/>
    </source>
</evidence>
<evidence type="ECO:0000256" key="1">
    <source>
        <dbReference type="ARBA" id="ARBA00007983"/>
    </source>
</evidence>
<name>A0A1U8LKR4_GOSHI</name>
<evidence type="ECO:0000256" key="7">
    <source>
        <dbReference type="PIRSR" id="PIRSR600269-51"/>
    </source>
</evidence>
<dbReference type="GO" id="GO:0052595">
    <property type="term" value="F:aliphatic amine oxidase activity"/>
    <property type="evidence" value="ECO:0007669"/>
    <property type="project" value="UniProtKB-ARBA"/>
</dbReference>
<dbReference type="EC" id="1.4.3.-" evidence="8"/>
<dbReference type="SUPFAM" id="SSF49998">
    <property type="entry name" value="Amine oxidase catalytic domain"/>
    <property type="match status" value="1"/>
</dbReference>
<dbReference type="GO" id="GO:0008131">
    <property type="term" value="F:primary methylamine oxidase activity"/>
    <property type="evidence" value="ECO:0000318"/>
    <property type="project" value="GO_Central"/>
</dbReference>
<dbReference type="GO" id="GO:0009753">
    <property type="term" value="P:response to jasmonic acid"/>
    <property type="evidence" value="ECO:0000318"/>
    <property type="project" value="GO_Central"/>
</dbReference>
<dbReference type="InterPro" id="IPR015798">
    <property type="entry name" value="Cu_amine_oxidase_C"/>
</dbReference>
<dbReference type="SUPFAM" id="SSF54416">
    <property type="entry name" value="Amine oxidase N-terminal region"/>
    <property type="match status" value="2"/>
</dbReference>
<keyword evidence="3 6" id="KW-0801">TPQ</keyword>
<dbReference type="Proteomes" id="UP000818029">
    <property type="component" value="Chromosome D09"/>
</dbReference>
<dbReference type="GeneID" id="107928452"/>
<dbReference type="KEGG" id="ghi:107928452"/>
<evidence type="ECO:0000256" key="8">
    <source>
        <dbReference type="RuleBase" id="RU000672"/>
    </source>
</evidence>
<keyword evidence="12" id="KW-1185">Reference proteome</keyword>
<protein>
    <recommendedName>
        <fullName evidence="8">Amine oxidase</fullName>
        <ecNumber evidence="8">1.4.3.-</ecNumber>
    </recommendedName>
</protein>
<dbReference type="Gene3D" id="2.70.98.20">
    <property type="entry name" value="Copper amine oxidase, catalytic domain"/>
    <property type="match status" value="1"/>
</dbReference>
<comment type="similarity">
    <text evidence="1 8">Belongs to the copper/topaquinone oxidase family.</text>
</comment>
<feature type="modified residue" description="2',4',5'-topaquinone" evidence="7">
    <location>
        <position position="410"/>
    </location>
</feature>
<evidence type="ECO:0000256" key="2">
    <source>
        <dbReference type="ARBA" id="ARBA00022723"/>
    </source>
</evidence>
<dbReference type="GO" id="GO:0009737">
    <property type="term" value="P:response to abscisic acid"/>
    <property type="evidence" value="ECO:0007669"/>
    <property type="project" value="UniProtKB-ARBA"/>
</dbReference>
<dbReference type="GO" id="GO:1904585">
    <property type="term" value="P:response to putrescine"/>
    <property type="evidence" value="ECO:0007669"/>
    <property type="project" value="UniProtKB-ARBA"/>
</dbReference>
<feature type="active site" description="Schiff-base intermediate with substrate; via topaquinone" evidence="6">
    <location>
        <position position="410"/>
    </location>
</feature>
<evidence type="ECO:0000256" key="5">
    <source>
        <dbReference type="ARBA" id="ARBA00023008"/>
    </source>
</evidence>
<evidence type="ECO:0000259" key="11">
    <source>
        <dbReference type="Pfam" id="PF02728"/>
    </source>
</evidence>
<accession>A0A1U8LKR4</accession>
<dbReference type="InterPro" id="IPR016182">
    <property type="entry name" value="Cu_amine_oxidase_N-reg"/>
</dbReference>
<dbReference type="RefSeq" id="XP_016715182.2">
    <property type="nucleotide sequence ID" value="XM_016859693.2"/>
</dbReference>
<feature type="domain" description="Copper amine oxidase catalytic" evidence="9">
    <location>
        <begin position="251"/>
        <end position="657"/>
    </location>
</feature>